<evidence type="ECO:0000256" key="1">
    <source>
        <dbReference type="ARBA" id="ARBA00022737"/>
    </source>
</evidence>
<keyword evidence="2" id="KW-0547">Nucleotide-binding</keyword>
<dbReference type="SUPFAM" id="SSF52540">
    <property type="entry name" value="P-loop containing nucleoside triphosphate hydrolases"/>
    <property type="match status" value="2"/>
</dbReference>
<dbReference type="InterPro" id="IPR003593">
    <property type="entry name" value="AAA+_ATPase"/>
</dbReference>
<feature type="domain" description="ABC transporter" evidence="4">
    <location>
        <begin position="330"/>
        <end position="560"/>
    </location>
</feature>
<reference evidence="5 6" key="1">
    <citation type="submission" date="2018-10" db="EMBL/GenBank/DDBJ databases">
        <authorList>
            <person name="Li J."/>
        </authorList>
    </citation>
    <scope>NUCLEOTIDE SEQUENCE [LARGE SCALE GENOMIC DNA]</scope>
    <source>
        <strain evidence="5 6">IF 016277</strain>
    </source>
</reference>
<dbReference type="InterPro" id="IPR027417">
    <property type="entry name" value="P-loop_NTPase"/>
</dbReference>
<dbReference type="Pfam" id="PF00005">
    <property type="entry name" value="ABC_tran"/>
    <property type="match status" value="2"/>
</dbReference>
<organism evidence="5 6">
    <name type="scientific">Mycetocola tolaasinivorans</name>
    <dbReference type="NCBI Taxonomy" id="76635"/>
    <lineage>
        <taxon>Bacteria</taxon>
        <taxon>Bacillati</taxon>
        <taxon>Actinomycetota</taxon>
        <taxon>Actinomycetes</taxon>
        <taxon>Micrococcales</taxon>
        <taxon>Microbacteriaceae</taxon>
        <taxon>Mycetocola</taxon>
    </lineage>
</organism>
<dbReference type="Gene3D" id="3.40.50.300">
    <property type="entry name" value="P-loop containing nucleotide triphosphate hydrolases"/>
    <property type="match status" value="2"/>
</dbReference>
<proteinExistence type="predicted"/>
<gene>
    <name evidence="5" type="ORF">D9V32_01330</name>
</gene>
<evidence type="ECO:0000256" key="3">
    <source>
        <dbReference type="ARBA" id="ARBA00022840"/>
    </source>
</evidence>
<dbReference type="GO" id="GO:0016887">
    <property type="term" value="F:ATP hydrolysis activity"/>
    <property type="evidence" value="ECO:0007669"/>
    <property type="project" value="InterPro"/>
</dbReference>
<dbReference type="PANTHER" id="PTHR19211:SF6">
    <property type="entry name" value="BLL7188 PROTEIN"/>
    <property type="match status" value="1"/>
</dbReference>
<protein>
    <submittedName>
        <fullName evidence="5">ABC transporter ATP-binding protein</fullName>
    </submittedName>
</protein>
<evidence type="ECO:0000313" key="5">
    <source>
        <dbReference type="EMBL" id="RLP78002.1"/>
    </source>
</evidence>
<comment type="caution">
    <text evidence="5">The sequence shown here is derived from an EMBL/GenBank/DDBJ whole genome shotgun (WGS) entry which is preliminary data.</text>
</comment>
<dbReference type="RefSeq" id="WP_121647094.1">
    <property type="nucleotide sequence ID" value="NZ_RCUX01000001.1"/>
</dbReference>
<evidence type="ECO:0000313" key="6">
    <source>
        <dbReference type="Proteomes" id="UP000272503"/>
    </source>
</evidence>
<keyword evidence="1" id="KW-0677">Repeat</keyword>
<dbReference type="Proteomes" id="UP000272503">
    <property type="component" value="Unassembled WGS sequence"/>
</dbReference>
<accession>A0A3L7AF31</accession>
<dbReference type="OrthoDB" id="3239744at2"/>
<evidence type="ECO:0000259" key="4">
    <source>
        <dbReference type="PROSITE" id="PS50893"/>
    </source>
</evidence>
<dbReference type="InterPro" id="IPR050611">
    <property type="entry name" value="ABCF"/>
</dbReference>
<dbReference type="PANTHER" id="PTHR19211">
    <property type="entry name" value="ATP-BINDING TRANSPORT PROTEIN-RELATED"/>
    <property type="match status" value="1"/>
</dbReference>
<dbReference type="GO" id="GO:0005524">
    <property type="term" value="F:ATP binding"/>
    <property type="evidence" value="ECO:0007669"/>
    <property type="project" value="UniProtKB-KW"/>
</dbReference>
<keyword evidence="3 5" id="KW-0067">ATP-binding</keyword>
<dbReference type="PROSITE" id="PS50893">
    <property type="entry name" value="ABC_TRANSPORTER_2"/>
    <property type="match status" value="2"/>
</dbReference>
<dbReference type="SMART" id="SM00382">
    <property type="entry name" value="AAA"/>
    <property type="match status" value="2"/>
</dbReference>
<feature type="domain" description="ABC transporter" evidence="4">
    <location>
        <begin position="9"/>
        <end position="241"/>
    </location>
</feature>
<dbReference type="InterPro" id="IPR003439">
    <property type="entry name" value="ABC_transporter-like_ATP-bd"/>
</dbReference>
<dbReference type="AlphaFoldDB" id="A0A3L7AF31"/>
<keyword evidence="6" id="KW-1185">Reference proteome</keyword>
<sequence>MSQFSTPAITLTALGLTRADGTVALDSLSGTIGTGRTGLVGVNGSGKSTLLRLIAGELTPTSGHLVISGRVGYLPQTLTLDTSATLADVLGVGKQLRALRAIESGDVDQRHFDALGDDWDIEARSRRTLVSCGLPENALDRRAGEVSGGEAMLLAIGGLHLARTPITLLDEPSNNLDRDARSRLSALIDTWPGTLVVVSHDTALLERMDQTAELFAGQLSVFGGPYSQWRAHQEGEQAAAVQAERSAELAVKREKRQRLEAEATLARRLRAGKKASEQRRGDRIIMNQRASDAQVSAGKLRGNLDGRLDAARELRERAAERVRRIETIHLELPDPGVAQGRRIARFESGVGSALYAVEMRGPERVALIGANGSGKTTLLRALLSSGERAAPATSVAGIAVSAEGFRPRVRAQLLTDRVGYLAQRLDGLDDRASALENLRGSCSGATDGEVRGLLAQMLLRGDAVHRAVHTLSGGERFRVSLARLLFADPPAQLLILDEPTNNLDIASVDALVHGLTSYRGALLVVSHDDAFLARLGLDRCLELSREGTLVEAPIPMIGGALAG</sequence>
<name>A0A3L7AF31_9MICO</name>
<evidence type="ECO:0000256" key="2">
    <source>
        <dbReference type="ARBA" id="ARBA00022741"/>
    </source>
</evidence>
<dbReference type="EMBL" id="RCUX01000001">
    <property type="protein sequence ID" value="RLP78002.1"/>
    <property type="molecule type" value="Genomic_DNA"/>
</dbReference>